<protein>
    <recommendedName>
        <fullName evidence="22">Integrase catalytic domain-containing protein</fullName>
    </recommendedName>
</protein>
<keyword evidence="16" id="KW-0239">DNA-directed DNA polymerase</keyword>
<feature type="compositionally biased region" description="Polar residues" evidence="21">
    <location>
        <begin position="479"/>
        <end position="494"/>
    </location>
</feature>
<evidence type="ECO:0000256" key="8">
    <source>
        <dbReference type="ARBA" id="ARBA00022741"/>
    </source>
</evidence>
<proteinExistence type="predicted"/>
<accession>A0A8H5M5C6</accession>
<evidence type="ECO:0000256" key="15">
    <source>
        <dbReference type="ARBA" id="ARBA00022918"/>
    </source>
</evidence>
<dbReference type="GO" id="GO:0015074">
    <property type="term" value="P:DNA integration"/>
    <property type="evidence" value="ECO:0007669"/>
    <property type="project" value="UniProtKB-KW"/>
</dbReference>
<dbReference type="EMBL" id="JAACJP010000011">
    <property type="protein sequence ID" value="KAF5381322.1"/>
    <property type="molecule type" value="Genomic_DNA"/>
</dbReference>
<evidence type="ECO:0000256" key="20">
    <source>
        <dbReference type="ARBA" id="ARBA00049244"/>
    </source>
</evidence>
<dbReference type="GO" id="GO:0032196">
    <property type="term" value="P:transposition"/>
    <property type="evidence" value="ECO:0007669"/>
    <property type="project" value="UniProtKB-KW"/>
</dbReference>
<dbReference type="OrthoDB" id="3025757at2759"/>
<evidence type="ECO:0000256" key="6">
    <source>
        <dbReference type="ARBA" id="ARBA00022722"/>
    </source>
</evidence>
<dbReference type="InterPro" id="IPR012337">
    <property type="entry name" value="RNaseH-like_sf"/>
</dbReference>
<keyword evidence="12" id="KW-0460">Magnesium</keyword>
<dbReference type="InterPro" id="IPR036397">
    <property type="entry name" value="RNaseH_sf"/>
</dbReference>
<dbReference type="Pfam" id="PF25597">
    <property type="entry name" value="SH3_retrovirus"/>
    <property type="match status" value="1"/>
</dbReference>
<dbReference type="Proteomes" id="UP000565441">
    <property type="component" value="Unassembled WGS sequence"/>
</dbReference>
<evidence type="ECO:0000256" key="5">
    <source>
        <dbReference type="ARBA" id="ARBA00022695"/>
    </source>
</evidence>
<evidence type="ECO:0000256" key="21">
    <source>
        <dbReference type="SAM" id="MobiDB-lite"/>
    </source>
</evidence>
<dbReference type="PANTHER" id="PTHR42648:SF11">
    <property type="entry name" value="TRANSPOSON TY4-P GAG-POL POLYPROTEIN"/>
    <property type="match status" value="1"/>
</dbReference>
<evidence type="ECO:0000256" key="1">
    <source>
        <dbReference type="ARBA" id="ARBA00002180"/>
    </source>
</evidence>
<keyword evidence="9" id="KW-0255">Endonuclease</keyword>
<organism evidence="23 24">
    <name type="scientific">Tricholomella constricta</name>
    <dbReference type="NCBI Taxonomy" id="117010"/>
    <lineage>
        <taxon>Eukaryota</taxon>
        <taxon>Fungi</taxon>
        <taxon>Dikarya</taxon>
        <taxon>Basidiomycota</taxon>
        <taxon>Agaricomycotina</taxon>
        <taxon>Agaricomycetes</taxon>
        <taxon>Agaricomycetidae</taxon>
        <taxon>Agaricales</taxon>
        <taxon>Tricholomatineae</taxon>
        <taxon>Lyophyllaceae</taxon>
        <taxon>Tricholomella</taxon>
    </lineage>
</organism>
<keyword evidence="5" id="KW-0548">Nucleotidyltransferase</keyword>
<evidence type="ECO:0000259" key="22">
    <source>
        <dbReference type="PROSITE" id="PS50994"/>
    </source>
</evidence>
<keyword evidence="18" id="KW-0233">DNA recombination</keyword>
<comment type="function">
    <text evidence="1">The aspartyl protease (PR) mediates the proteolytic cleavages of the Gag and Gag-Pol polyproteins after assembly of the VLP.</text>
</comment>
<evidence type="ECO:0000256" key="2">
    <source>
        <dbReference type="ARBA" id="ARBA00022578"/>
    </source>
</evidence>
<evidence type="ECO:0000256" key="17">
    <source>
        <dbReference type="ARBA" id="ARBA00023113"/>
    </source>
</evidence>
<feature type="compositionally biased region" description="Polar residues" evidence="21">
    <location>
        <begin position="73"/>
        <end position="85"/>
    </location>
</feature>
<dbReference type="InterPro" id="IPR054722">
    <property type="entry name" value="PolX-like_BBD"/>
</dbReference>
<keyword evidence="6" id="KW-0540">Nuclease</keyword>
<feature type="region of interest" description="Disordered" evidence="21">
    <location>
        <begin position="1080"/>
        <end position="1120"/>
    </location>
</feature>
<evidence type="ECO:0000256" key="18">
    <source>
        <dbReference type="ARBA" id="ARBA00023172"/>
    </source>
</evidence>
<dbReference type="Gene3D" id="3.30.420.10">
    <property type="entry name" value="Ribonuclease H-like superfamily/Ribonuclease H"/>
    <property type="match status" value="1"/>
</dbReference>
<dbReference type="GO" id="GO:0004519">
    <property type="term" value="F:endonuclease activity"/>
    <property type="evidence" value="ECO:0007669"/>
    <property type="project" value="UniProtKB-KW"/>
</dbReference>
<evidence type="ECO:0000256" key="12">
    <source>
        <dbReference type="ARBA" id="ARBA00022842"/>
    </source>
</evidence>
<dbReference type="GO" id="GO:0006310">
    <property type="term" value="P:DNA recombination"/>
    <property type="evidence" value="ECO:0007669"/>
    <property type="project" value="UniProtKB-KW"/>
</dbReference>
<comment type="catalytic activity">
    <reaction evidence="19">
        <text>DNA(n) + a 2'-deoxyribonucleoside 5'-triphosphate = DNA(n+1) + diphosphate</text>
        <dbReference type="Rhea" id="RHEA:22508"/>
        <dbReference type="Rhea" id="RHEA-COMP:17339"/>
        <dbReference type="Rhea" id="RHEA-COMP:17340"/>
        <dbReference type="ChEBI" id="CHEBI:33019"/>
        <dbReference type="ChEBI" id="CHEBI:61560"/>
        <dbReference type="ChEBI" id="CHEBI:173112"/>
        <dbReference type="EC" id="2.7.7.49"/>
    </reaction>
</comment>
<dbReference type="SUPFAM" id="SSF53098">
    <property type="entry name" value="Ribonuclease H-like"/>
    <property type="match status" value="1"/>
</dbReference>
<evidence type="ECO:0000256" key="19">
    <source>
        <dbReference type="ARBA" id="ARBA00048173"/>
    </source>
</evidence>
<dbReference type="Pfam" id="PF00665">
    <property type="entry name" value="rve"/>
    <property type="match status" value="1"/>
</dbReference>
<feature type="region of interest" description="Disordered" evidence="21">
    <location>
        <begin position="471"/>
        <end position="565"/>
    </location>
</feature>
<keyword evidence="16" id="KW-0808">Transferase</keyword>
<dbReference type="InterPro" id="IPR039537">
    <property type="entry name" value="Retrotran_Ty1/copia-like"/>
</dbReference>
<dbReference type="AlphaFoldDB" id="A0A8H5M5C6"/>
<keyword evidence="11" id="KW-0067">ATP-binding</keyword>
<comment type="caution">
    <text evidence="23">The sequence shown here is derived from an EMBL/GenBank/DDBJ whole genome shotgun (WGS) entry which is preliminary data.</text>
</comment>
<evidence type="ECO:0000256" key="4">
    <source>
        <dbReference type="ARBA" id="ARBA00022670"/>
    </source>
</evidence>
<feature type="compositionally biased region" description="Pro residues" evidence="21">
    <location>
        <begin position="189"/>
        <end position="235"/>
    </location>
</feature>
<feature type="region of interest" description="Disordered" evidence="21">
    <location>
        <begin position="189"/>
        <end position="251"/>
    </location>
</feature>
<keyword evidence="3" id="KW-1188">Viral release from host cell</keyword>
<evidence type="ECO:0000256" key="13">
    <source>
        <dbReference type="ARBA" id="ARBA00022884"/>
    </source>
</evidence>
<keyword evidence="2" id="KW-0815">Transposition</keyword>
<keyword evidence="13" id="KW-0694">RNA-binding</keyword>
<dbReference type="Pfam" id="PF22936">
    <property type="entry name" value="Pol_BBD"/>
    <property type="match status" value="1"/>
</dbReference>
<dbReference type="GO" id="GO:0008233">
    <property type="term" value="F:peptidase activity"/>
    <property type="evidence" value="ECO:0007669"/>
    <property type="project" value="UniProtKB-KW"/>
</dbReference>
<dbReference type="GO" id="GO:0005524">
    <property type="term" value="F:ATP binding"/>
    <property type="evidence" value="ECO:0007669"/>
    <property type="project" value="UniProtKB-KW"/>
</dbReference>
<feature type="region of interest" description="Disordered" evidence="21">
    <location>
        <begin position="1"/>
        <end position="94"/>
    </location>
</feature>
<dbReference type="InterPro" id="IPR001584">
    <property type="entry name" value="Integrase_cat-core"/>
</dbReference>
<keyword evidence="17" id="KW-0917">Virion maturation</keyword>
<dbReference type="GO" id="GO:0003887">
    <property type="term" value="F:DNA-directed DNA polymerase activity"/>
    <property type="evidence" value="ECO:0007669"/>
    <property type="project" value="UniProtKB-KW"/>
</dbReference>
<dbReference type="PROSITE" id="PS50994">
    <property type="entry name" value="INTEGRASE"/>
    <property type="match status" value="1"/>
</dbReference>
<feature type="compositionally biased region" description="Polar residues" evidence="21">
    <location>
        <begin position="521"/>
        <end position="544"/>
    </location>
</feature>
<keyword evidence="10" id="KW-0378">Hydrolase</keyword>
<dbReference type="GO" id="GO:0003964">
    <property type="term" value="F:RNA-directed DNA polymerase activity"/>
    <property type="evidence" value="ECO:0007669"/>
    <property type="project" value="UniProtKB-KW"/>
</dbReference>
<keyword evidence="8" id="KW-0547">Nucleotide-binding</keyword>
<evidence type="ECO:0000256" key="11">
    <source>
        <dbReference type="ARBA" id="ARBA00022840"/>
    </source>
</evidence>
<keyword evidence="14" id="KW-0229">DNA integration</keyword>
<evidence type="ECO:0000256" key="10">
    <source>
        <dbReference type="ARBA" id="ARBA00022801"/>
    </source>
</evidence>
<feature type="compositionally biased region" description="Pro residues" evidence="21">
    <location>
        <begin position="1095"/>
        <end position="1109"/>
    </location>
</feature>
<dbReference type="GO" id="GO:0003723">
    <property type="term" value="F:RNA binding"/>
    <property type="evidence" value="ECO:0007669"/>
    <property type="project" value="UniProtKB-KW"/>
</dbReference>
<evidence type="ECO:0000256" key="14">
    <source>
        <dbReference type="ARBA" id="ARBA00022908"/>
    </source>
</evidence>
<keyword evidence="15" id="KW-0695">RNA-directed DNA polymerase</keyword>
<comment type="catalytic activity">
    <reaction evidence="20">
        <text>DNA(n) + a 2'-deoxyribonucleoside 5'-triphosphate = DNA(n+1) + diphosphate</text>
        <dbReference type="Rhea" id="RHEA:22508"/>
        <dbReference type="Rhea" id="RHEA-COMP:17339"/>
        <dbReference type="Rhea" id="RHEA-COMP:17340"/>
        <dbReference type="ChEBI" id="CHEBI:33019"/>
        <dbReference type="ChEBI" id="CHEBI:61560"/>
        <dbReference type="ChEBI" id="CHEBI:173112"/>
        <dbReference type="EC" id="2.7.7.7"/>
    </reaction>
</comment>
<dbReference type="InterPro" id="IPR057670">
    <property type="entry name" value="SH3_retrovirus"/>
</dbReference>
<evidence type="ECO:0000313" key="23">
    <source>
        <dbReference type="EMBL" id="KAF5381322.1"/>
    </source>
</evidence>
<sequence>MTNRKPSRKMSTDRPLPFPPRTSSRQSDSFRQTSSHISFGSHHPSQQDTMPLSRSKEEVPALQSNVPHVRASRNVSESVQPINSQQPPPLEHHQQTAYHPTAYPALSTHIPTASHPNLASLPSNGTHTFTPLAQYYLPPPMHSAQPGGVPHPSYYYNPMPTVSAPPQYTVPNAPLAPAHYNLQNPYGVPNPPAAPMPPPALHPPPVPNPPLVANPGPTPSRHVPAPPRTPLPRPPSRTASSPDHEDTRLPNTAHIPLLTGKHDWGPWSSAVELTLDNLYLTDHISDPPAPGSPWDPSLIPSYPPIVDRLSTADEIRAWRYWWQRDGQARHILLSRLSGTVQNSLPGFGRVSGVKLPARDILAKLRLLYGIGDWTSAQVIKTRLRNLSYGSNRVLEFITAWRNGINQLESAGFPWDLRDGLSAFLDRFPFANHHLVELSAYRKLLRSPVSSLPPYNTVFQDFQDVEINYQRLHPRPRPQPNNSTPRQSFNTNPSQLPATTASLSPPPPSSSNPAPRTRPVVPNTNPNQGWRSNIGPSGGAQQRPTQALLADGQDQSVDPGVEGEDDYTTIPPCDPDPPLLDTAPPSVFAGISVAASPNTMFFDAYFPLRHDQPQATTDPLALISYSQPYNCLLDSGCSSHIFNKREVFWSYDTSTATSVLTANSGSLDALARGEVRLRVNCIDGNSVVLCLRDCLHAPSCPINLLSVGSLTNRGIEFDWRPGAHTFLRFPKDHPAFANSTFLADVFHHLSFLRCEFIYPDKTTPSLIATPPATPTPSLPPVAAPVFERIRETPELWHRRLGHIGLDATRAVLLKDYATGVKWEGTFEHTHCIPCLIGKYPQRPYTHNQHRASQTCELLHIDTCSPFPVATPQKQRYFFSILDDYSNWGLTDLMAHKNEAFMIYKTTEAAWELQSGNRVRAIRCDGAKEFILGKFASHLRSRGIQHQITAEYAHQQNGKIERYIRTIEDGAQAMLADARLPPSFLGDAILTYQYLLNRTPTSTLPLNVTPHEAFRSTKPDLSHLRVWGCQCFVAIPPELRTKGGPRRFEAIFVGYTEGREGWRVRDLNGRYHFTRDAIFNESTPGHVVPSRGKDFPEPVPLPSYLPPPPSPRSQRTTKPTDKGLAYQEAIKAKNNRTKTPRANLTAESTPGLSPTMLNDFVSFTSAEDFIVPDSYSSLVDSEARVLHEYCMGATTASSKFYQSRNFDLNKAPESQREATPRT</sequence>
<evidence type="ECO:0000256" key="3">
    <source>
        <dbReference type="ARBA" id="ARBA00022612"/>
    </source>
</evidence>
<dbReference type="GO" id="GO:0006508">
    <property type="term" value="P:proteolysis"/>
    <property type="evidence" value="ECO:0007669"/>
    <property type="project" value="UniProtKB-KW"/>
</dbReference>
<feature type="compositionally biased region" description="Polar residues" evidence="21">
    <location>
        <begin position="21"/>
        <end position="52"/>
    </location>
</feature>
<keyword evidence="4" id="KW-0645">Protease</keyword>
<reference evidence="23 24" key="1">
    <citation type="journal article" date="2020" name="ISME J.">
        <title>Uncovering the hidden diversity of litter-decomposition mechanisms in mushroom-forming fungi.</title>
        <authorList>
            <person name="Floudas D."/>
            <person name="Bentzer J."/>
            <person name="Ahren D."/>
            <person name="Johansson T."/>
            <person name="Persson P."/>
            <person name="Tunlid A."/>
        </authorList>
    </citation>
    <scope>NUCLEOTIDE SEQUENCE [LARGE SCALE GENOMIC DNA]</scope>
    <source>
        <strain evidence="23 24">CBS 661.87</strain>
    </source>
</reference>
<dbReference type="GO" id="GO:0005634">
    <property type="term" value="C:nucleus"/>
    <property type="evidence" value="ECO:0007669"/>
    <property type="project" value="UniProtKB-ARBA"/>
</dbReference>
<dbReference type="GO" id="GO:0046872">
    <property type="term" value="F:metal ion binding"/>
    <property type="evidence" value="ECO:0007669"/>
    <property type="project" value="UniProtKB-KW"/>
</dbReference>
<evidence type="ECO:0000256" key="7">
    <source>
        <dbReference type="ARBA" id="ARBA00022723"/>
    </source>
</evidence>
<gene>
    <name evidence="23" type="ORF">D9615_008433</name>
</gene>
<evidence type="ECO:0000256" key="9">
    <source>
        <dbReference type="ARBA" id="ARBA00022759"/>
    </source>
</evidence>
<keyword evidence="7" id="KW-0479">Metal-binding</keyword>
<evidence type="ECO:0000256" key="16">
    <source>
        <dbReference type="ARBA" id="ARBA00022932"/>
    </source>
</evidence>
<feature type="domain" description="Integrase catalytic" evidence="22">
    <location>
        <begin position="838"/>
        <end position="1016"/>
    </location>
</feature>
<evidence type="ECO:0000313" key="24">
    <source>
        <dbReference type="Proteomes" id="UP000565441"/>
    </source>
</evidence>
<dbReference type="PANTHER" id="PTHR42648">
    <property type="entry name" value="TRANSPOSASE, PUTATIVE-RELATED"/>
    <property type="match status" value="1"/>
</dbReference>
<keyword evidence="24" id="KW-1185">Reference proteome</keyword>
<name>A0A8H5M5C6_9AGAR</name>